<dbReference type="PANTHER" id="PTHR12475">
    <property type="match status" value="1"/>
</dbReference>
<evidence type="ECO:0000256" key="2">
    <source>
        <dbReference type="SAM" id="MobiDB-lite"/>
    </source>
</evidence>
<dbReference type="CDD" id="cd00586">
    <property type="entry name" value="4HBT"/>
    <property type="match status" value="1"/>
</dbReference>
<feature type="compositionally biased region" description="Basic and acidic residues" evidence="2">
    <location>
        <begin position="254"/>
        <end position="269"/>
    </location>
</feature>
<comment type="caution">
    <text evidence="4">The sequence shown here is derived from an EMBL/GenBank/DDBJ whole genome shotgun (WGS) entry which is preliminary data.</text>
</comment>
<feature type="region of interest" description="Disordered" evidence="2">
    <location>
        <begin position="322"/>
        <end position="353"/>
    </location>
</feature>
<dbReference type="PANTHER" id="PTHR12475:SF4">
    <property type="entry name" value="PROTEIN THEM6"/>
    <property type="match status" value="1"/>
</dbReference>
<dbReference type="AlphaFoldDB" id="A0AAN6EUS0"/>
<evidence type="ECO:0008006" key="6">
    <source>
        <dbReference type="Google" id="ProtNLM"/>
    </source>
</evidence>
<proteinExistence type="inferred from homology"/>
<feature type="compositionally biased region" description="Polar residues" evidence="2">
    <location>
        <begin position="239"/>
        <end position="253"/>
    </location>
</feature>
<feature type="region of interest" description="Disordered" evidence="2">
    <location>
        <begin position="231"/>
        <end position="289"/>
    </location>
</feature>
<dbReference type="InterPro" id="IPR029069">
    <property type="entry name" value="HotDog_dom_sf"/>
</dbReference>
<accession>A0AAN6EUS0</accession>
<feature type="compositionally biased region" description="Low complexity" evidence="2">
    <location>
        <begin position="333"/>
        <end position="344"/>
    </location>
</feature>
<dbReference type="SUPFAM" id="SSF54637">
    <property type="entry name" value="Thioesterase/thiol ester dehydrase-isomerase"/>
    <property type="match status" value="1"/>
</dbReference>
<feature type="transmembrane region" description="Helical" evidence="3">
    <location>
        <begin position="70"/>
        <end position="90"/>
    </location>
</feature>
<name>A0AAN6EUS0_EXODE</name>
<protein>
    <recommendedName>
        <fullName evidence="6">Thioesterase</fullName>
    </recommendedName>
</protein>
<comment type="similarity">
    <text evidence="1">Belongs to the lcsJ thioesterase family.</text>
</comment>
<dbReference type="Proteomes" id="UP001161757">
    <property type="component" value="Unassembled WGS sequence"/>
</dbReference>
<keyword evidence="3" id="KW-0472">Membrane</keyword>
<reference evidence="4" key="1">
    <citation type="submission" date="2023-01" db="EMBL/GenBank/DDBJ databases">
        <title>Exophiala dermititidis isolated from Cystic Fibrosis Patient.</title>
        <authorList>
            <person name="Kurbessoian T."/>
            <person name="Crocker A."/>
            <person name="Murante D."/>
            <person name="Hogan D.A."/>
            <person name="Stajich J.E."/>
        </authorList>
    </citation>
    <scope>NUCLEOTIDE SEQUENCE</scope>
    <source>
        <strain evidence="4">Ex8</strain>
    </source>
</reference>
<organism evidence="4 5">
    <name type="scientific">Exophiala dermatitidis</name>
    <name type="common">Black yeast-like fungus</name>
    <name type="synonym">Wangiella dermatitidis</name>
    <dbReference type="NCBI Taxonomy" id="5970"/>
    <lineage>
        <taxon>Eukaryota</taxon>
        <taxon>Fungi</taxon>
        <taxon>Dikarya</taxon>
        <taxon>Ascomycota</taxon>
        <taxon>Pezizomycotina</taxon>
        <taxon>Eurotiomycetes</taxon>
        <taxon>Chaetothyriomycetidae</taxon>
        <taxon>Chaetothyriales</taxon>
        <taxon>Herpotrichiellaceae</taxon>
        <taxon>Exophiala</taxon>
    </lineage>
</organism>
<gene>
    <name evidence="4" type="ORF">HRR80_005767</name>
</gene>
<dbReference type="InterPro" id="IPR051490">
    <property type="entry name" value="THEM6_lcsJ_thioesterase"/>
</dbReference>
<keyword evidence="3" id="KW-1133">Transmembrane helix</keyword>
<evidence type="ECO:0000256" key="1">
    <source>
        <dbReference type="ARBA" id="ARBA00038476"/>
    </source>
</evidence>
<keyword evidence="3" id="KW-0812">Transmembrane</keyword>
<evidence type="ECO:0000313" key="5">
    <source>
        <dbReference type="Proteomes" id="UP001161757"/>
    </source>
</evidence>
<evidence type="ECO:0000256" key="3">
    <source>
        <dbReference type="SAM" id="Phobius"/>
    </source>
</evidence>
<evidence type="ECO:0000313" key="4">
    <source>
        <dbReference type="EMBL" id="KAJ8990280.1"/>
    </source>
</evidence>
<dbReference type="Gene3D" id="3.10.129.10">
    <property type="entry name" value="Hotdog Thioesterase"/>
    <property type="match status" value="1"/>
</dbReference>
<dbReference type="Pfam" id="PF13279">
    <property type="entry name" value="4HBT_2"/>
    <property type="match status" value="1"/>
</dbReference>
<dbReference type="EMBL" id="JAJGCB010000011">
    <property type="protein sequence ID" value="KAJ8990280.1"/>
    <property type="molecule type" value="Genomic_DNA"/>
</dbReference>
<sequence>MAMANSASFFTFYLNPRTPAESISESMNTISSSYTNTTTTNATGGLSSPSPSSISLLPLLSPHHLTLTNLLNLLLLILILLNIKVFPFIYHLRILNAVRFVLKSQRPLHDVTPAHLFQPIITSSKACLMEIDVFGHKNNSTYFTDIDIARAHLVTTLFGKGIAKIRGGTTMNGLSSKRSNFTVALGGVSCTFRKELLPYETYDLWTKVLTWDEKWVYLVTHFVKRRNGHSVDPKMSSLYPRQNGTCNSNNMSTTKEDECAAGREDRRDSASSTSTGSTGTGTAGSDTDPSIAASALSKIVFKNGRVTIRPQEMLEASGLVPAVTPTQDPTQEAKANATTKAASTDEPEDETDVDDNVKLARAIEAQRQRGLRLAALLADQRALHDEFNSDVVALGRHYDGIGLEGVVATLAQLGKLSSYQLI</sequence>